<dbReference type="EMBL" id="AMGV01000020">
    <property type="protein sequence ID" value="KEF51953.1"/>
    <property type="molecule type" value="Genomic_DNA"/>
</dbReference>
<dbReference type="Proteomes" id="UP000027920">
    <property type="component" value="Unassembled WGS sequence"/>
</dbReference>
<dbReference type="GO" id="GO:0006644">
    <property type="term" value="P:phospholipid metabolic process"/>
    <property type="evidence" value="ECO:0007669"/>
    <property type="project" value="InterPro"/>
</dbReference>
<dbReference type="AlphaFoldDB" id="A0A072NY29"/>
<dbReference type="InterPro" id="IPR043216">
    <property type="entry name" value="PAP-like"/>
</dbReference>
<comment type="caution">
    <text evidence="9">The sequence shown here is derived from an EMBL/GenBank/DDBJ whole genome shotgun (WGS) entry which is preliminary data.</text>
</comment>
<gene>
    <name evidence="9" type="ORF">A1O9_11943</name>
</gene>
<keyword evidence="10" id="KW-1185">Reference proteome</keyword>
<evidence type="ECO:0000256" key="5">
    <source>
        <dbReference type="ARBA" id="ARBA00023136"/>
    </source>
</evidence>
<dbReference type="HOGENOM" id="CLU_021458_9_0_1"/>
<evidence type="ECO:0000256" key="3">
    <source>
        <dbReference type="ARBA" id="ARBA00022692"/>
    </source>
</evidence>
<feature type="transmembrane region" description="Helical" evidence="7">
    <location>
        <begin position="113"/>
        <end position="136"/>
    </location>
</feature>
<dbReference type="OrthoDB" id="8907274at2759"/>
<comment type="subcellular location">
    <subcellularLocation>
        <location evidence="1">Membrane</location>
        <topology evidence="1">Multi-pass membrane protein</topology>
    </subcellularLocation>
</comment>
<dbReference type="CDD" id="cd03390">
    <property type="entry name" value="PAP2_containing_1_like"/>
    <property type="match status" value="1"/>
</dbReference>
<feature type="compositionally biased region" description="Polar residues" evidence="6">
    <location>
        <begin position="363"/>
        <end position="375"/>
    </location>
</feature>
<protein>
    <recommendedName>
        <fullName evidence="8">Phosphatidic acid phosphatase type 2/haloperoxidase domain-containing protein</fullName>
    </recommendedName>
</protein>
<evidence type="ECO:0000259" key="8">
    <source>
        <dbReference type="SMART" id="SM00014"/>
    </source>
</evidence>
<dbReference type="GO" id="GO:0008195">
    <property type="term" value="F:phosphatidate phosphatase activity"/>
    <property type="evidence" value="ECO:0007669"/>
    <property type="project" value="TreeGrafter"/>
</dbReference>
<dbReference type="InterPro" id="IPR036938">
    <property type="entry name" value="PAP2/HPO_sf"/>
</dbReference>
<evidence type="ECO:0000313" key="9">
    <source>
        <dbReference type="EMBL" id="KEF51953.1"/>
    </source>
</evidence>
<organism evidence="9 10">
    <name type="scientific">Exophiala aquamarina CBS 119918</name>
    <dbReference type="NCBI Taxonomy" id="1182545"/>
    <lineage>
        <taxon>Eukaryota</taxon>
        <taxon>Fungi</taxon>
        <taxon>Dikarya</taxon>
        <taxon>Ascomycota</taxon>
        <taxon>Pezizomycotina</taxon>
        <taxon>Eurotiomycetes</taxon>
        <taxon>Chaetothyriomycetidae</taxon>
        <taxon>Chaetothyriales</taxon>
        <taxon>Herpotrichiellaceae</taxon>
        <taxon>Exophiala</taxon>
    </lineage>
</organism>
<comment type="similarity">
    <text evidence="2">Belongs to the PA-phosphatase related phosphoesterase family.</text>
</comment>
<evidence type="ECO:0000256" key="7">
    <source>
        <dbReference type="SAM" id="Phobius"/>
    </source>
</evidence>
<keyword evidence="4 7" id="KW-1133">Transmembrane helix</keyword>
<evidence type="ECO:0000256" key="4">
    <source>
        <dbReference type="ARBA" id="ARBA00022989"/>
    </source>
</evidence>
<proteinExistence type="inferred from homology"/>
<accession>A0A072NY29</accession>
<dbReference type="GO" id="GO:0046839">
    <property type="term" value="P:phospholipid dephosphorylation"/>
    <property type="evidence" value="ECO:0007669"/>
    <property type="project" value="TreeGrafter"/>
</dbReference>
<name>A0A072NY29_9EURO</name>
<dbReference type="Pfam" id="PF01569">
    <property type="entry name" value="PAP2"/>
    <property type="match status" value="1"/>
</dbReference>
<evidence type="ECO:0000256" key="6">
    <source>
        <dbReference type="SAM" id="MobiDB-lite"/>
    </source>
</evidence>
<sequence length="427" mass="47509">MDRLVNRLDLQGRGLAPPGRIPTRALVSLLAILYAVLDKIVTPFAQPFSLNNASLQYPYADPERVPIWLALVISGLFPGAAIAVYTLFLDGLFSHHRRTTRTRTKYTFWDRLWELNCGWLGLLLAQGAAFVITGSLKNLIGKPRPDIIARCKPDPAKVDALAVFTLATKALCTETDEHIMQDGFRSFPSGHSSSSFAGLFYLSLYLAAKLHVLDQRGEVWRTFVVLIPTLAASCVAGSRIMDARHHPFDVLFGSLLGILVAWASYRQYFPPVHHVWEKGRAYPMRTWGTPIRRPVRGKVLVDSETLEVLDDRIPVSGEDDDDSRYEMEFGTNNGGVGGPRHAKPEYSTAGLNRGDLDIETGYPSRTTSRQDTFSTVPVPASLKPSSTGNAFREQMEQNRRMRTGGTASSPEREGDIHEDDPLQRTRD</sequence>
<evidence type="ECO:0000256" key="2">
    <source>
        <dbReference type="ARBA" id="ARBA00008816"/>
    </source>
</evidence>
<dbReference type="VEuPathDB" id="FungiDB:A1O9_11943"/>
<dbReference type="InterPro" id="IPR000326">
    <property type="entry name" value="PAP2/HPO"/>
</dbReference>
<evidence type="ECO:0000313" key="10">
    <source>
        <dbReference type="Proteomes" id="UP000027920"/>
    </source>
</evidence>
<feature type="region of interest" description="Disordered" evidence="6">
    <location>
        <begin position="330"/>
        <end position="427"/>
    </location>
</feature>
<dbReference type="GeneID" id="25286838"/>
<feature type="transmembrane region" description="Helical" evidence="7">
    <location>
        <begin position="65"/>
        <end position="93"/>
    </location>
</feature>
<keyword evidence="3 7" id="KW-0812">Transmembrane</keyword>
<evidence type="ECO:0000256" key="1">
    <source>
        <dbReference type="ARBA" id="ARBA00004141"/>
    </source>
</evidence>
<dbReference type="PANTHER" id="PTHR10165">
    <property type="entry name" value="LIPID PHOSPHATE PHOSPHATASE"/>
    <property type="match status" value="1"/>
</dbReference>
<dbReference type="Gene3D" id="1.20.144.10">
    <property type="entry name" value="Phosphatidic acid phosphatase type 2/haloperoxidase"/>
    <property type="match status" value="1"/>
</dbReference>
<feature type="domain" description="Phosphatidic acid phosphatase type 2/haloperoxidase" evidence="8">
    <location>
        <begin position="119"/>
        <end position="265"/>
    </location>
</feature>
<dbReference type="PANTHER" id="PTHR10165:SF158">
    <property type="entry name" value="PAP2 DOMAIN PROTEIN (AFU_ORTHOLOGUE AFUA_4G08970)"/>
    <property type="match status" value="1"/>
</dbReference>
<dbReference type="STRING" id="1182545.A0A072NY29"/>
<dbReference type="GO" id="GO:0016020">
    <property type="term" value="C:membrane"/>
    <property type="evidence" value="ECO:0007669"/>
    <property type="project" value="UniProtKB-SubCell"/>
</dbReference>
<feature type="compositionally biased region" description="Basic and acidic residues" evidence="6">
    <location>
        <begin position="410"/>
        <end position="427"/>
    </location>
</feature>
<keyword evidence="5 7" id="KW-0472">Membrane</keyword>
<dbReference type="RefSeq" id="XP_013254543.1">
    <property type="nucleotide sequence ID" value="XM_013399089.1"/>
</dbReference>
<dbReference type="SMART" id="SM00014">
    <property type="entry name" value="acidPPc"/>
    <property type="match status" value="1"/>
</dbReference>
<dbReference type="SUPFAM" id="SSF48317">
    <property type="entry name" value="Acid phosphatase/Vanadium-dependent haloperoxidase"/>
    <property type="match status" value="1"/>
</dbReference>
<reference evidence="9 10" key="1">
    <citation type="submission" date="2013-03" db="EMBL/GenBank/DDBJ databases">
        <title>The Genome Sequence of Exophiala aquamarina CBS 119918.</title>
        <authorList>
            <consortium name="The Broad Institute Genomics Platform"/>
            <person name="Cuomo C."/>
            <person name="de Hoog S."/>
            <person name="Gorbushina A."/>
            <person name="Walker B."/>
            <person name="Young S.K."/>
            <person name="Zeng Q."/>
            <person name="Gargeya S."/>
            <person name="Fitzgerald M."/>
            <person name="Haas B."/>
            <person name="Abouelleil A."/>
            <person name="Allen A.W."/>
            <person name="Alvarado L."/>
            <person name="Arachchi H.M."/>
            <person name="Berlin A.M."/>
            <person name="Chapman S.B."/>
            <person name="Gainer-Dewar J."/>
            <person name="Goldberg J."/>
            <person name="Griggs A."/>
            <person name="Gujja S."/>
            <person name="Hansen M."/>
            <person name="Howarth C."/>
            <person name="Imamovic A."/>
            <person name="Ireland A."/>
            <person name="Larimer J."/>
            <person name="McCowan C."/>
            <person name="Murphy C."/>
            <person name="Pearson M."/>
            <person name="Poon T.W."/>
            <person name="Priest M."/>
            <person name="Roberts A."/>
            <person name="Saif S."/>
            <person name="Shea T."/>
            <person name="Sisk P."/>
            <person name="Sykes S."/>
            <person name="Wortman J."/>
            <person name="Nusbaum C."/>
            <person name="Birren B."/>
        </authorList>
    </citation>
    <scope>NUCLEOTIDE SEQUENCE [LARGE SCALE GENOMIC DNA]</scope>
    <source>
        <strain evidence="9 10">CBS 119918</strain>
    </source>
</reference>
<feature type="transmembrane region" description="Helical" evidence="7">
    <location>
        <begin position="21"/>
        <end position="45"/>
    </location>
</feature>